<accession>A0A6J4UY71</accession>
<dbReference type="PANTHER" id="PTHR43649">
    <property type="entry name" value="ARABINOSE-BINDING PROTEIN-RELATED"/>
    <property type="match status" value="1"/>
</dbReference>
<proteinExistence type="inferred from homology"/>
<dbReference type="Pfam" id="PF13416">
    <property type="entry name" value="SBP_bac_8"/>
    <property type="match status" value="1"/>
</dbReference>
<evidence type="ECO:0000256" key="1">
    <source>
        <dbReference type="ARBA" id="ARBA00004418"/>
    </source>
</evidence>
<comment type="similarity">
    <text evidence="2">Belongs to the bacterial solute-binding protein 1 family.</text>
</comment>
<protein>
    <recommendedName>
        <fullName evidence="5">ABC transporter, substrate-binding protein (Cluster 1, maltose/g3p/polyamine/iron)</fullName>
    </recommendedName>
</protein>
<organism evidence="4">
    <name type="scientific">uncultured Thermomicrobiales bacterium</name>
    <dbReference type="NCBI Taxonomy" id="1645740"/>
    <lineage>
        <taxon>Bacteria</taxon>
        <taxon>Pseudomonadati</taxon>
        <taxon>Thermomicrobiota</taxon>
        <taxon>Thermomicrobia</taxon>
        <taxon>Thermomicrobiales</taxon>
        <taxon>environmental samples</taxon>
    </lineage>
</organism>
<evidence type="ECO:0008006" key="5">
    <source>
        <dbReference type="Google" id="ProtNLM"/>
    </source>
</evidence>
<dbReference type="InterPro" id="IPR006311">
    <property type="entry name" value="TAT_signal"/>
</dbReference>
<feature type="region of interest" description="Disordered" evidence="3">
    <location>
        <begin position="1"/>
        <end position="24"/>
    </location>
</feature>
<gene>
    <name evidence="4" type="ORF">AVDCRST_MAG49-2334</name>
</gene>
<dbReference type="InterPro" id="IPR006059">
    <property type="entry name" value="SBP"/>
</dbReference>
<dbReference type="EMBL" id="CADCWG010000159">
    <property type="protein sequence ID" value="CAA9560143.1"/>
    <property type="molecule type" value="Genomic_DNA"/>
</dbReference>
<dbReference type="Gene3D" id="3.40.190.10">
    <property type="entry name" value="Periplasmic binding protein-like II"/>
    <property type="match status" value="1"/>
</dbReference>
<name>A0A6J4UY71_9BACT</name>
<reference evidence="4" key="1">
    <citation type="submission" date="2020-02" db="EMBL/GenBank/DDBJ databases">
        <authorList>
            <person name="Meier V. D."/>
        </authorList>
    </citation>
    <scope>NUCLEOTIDE SEQUENCE</scope>
    <source>
        <strain evidence="4">AVDCRST_MAG49</strain>
    </source>
</reference>
<evidence type="ECO:0000256" key="2">
    <source>
        <dbReference type="ARBA" id="ARBA00008520"/>
    </source>
</evidence>
<dbReference type="PROSITE" id="PS51318">
    <property type="entry name" value="TAT"/>
    <property type="match status" value="1"/>
</dbReference>
<dbReference type="InterPro" id="IPR050490">
    <property type="entry name" value="Bact_solute-bd_prot1"/>
</dbReference>
<dbReference type="AlphaFoldDB" id="A0A6J4UY71"/>
<comment type="subcellular location">
    <subcellularLocation>
        <location evidence="1">Periplasm</location>
    </subcellularLocation>
</comment>
<dbReference type="GO" id="GO:0042597">
    <property type="term" value="C:periplasmic space"/>
    <property type="evidence" value="ECO:0007669"/>
    <property type="project" value="UniProtKB-SubCell"/>
</dbReference>
<evidence type="ECO:0000256" key="3">
    <source>
        <dbReference type="SAM" id="MobiDB-lite"/>
    </source>
</evidence>
<dbReference type="SUPFAM" id="SSF53850">
    <property type="entry name" value="Periplasmic binding protein-like II"/>
    <property type="match status" value="1"/>
</dbReference>
<sequence length="487" mass="52559">MDLDKDQNGRIATEQSDGSPAARAGRLTRRDVVKGSAAAGAAASLAAGGFSRSGVGPRRARAQGAEVSGRLVSWGYGAAETNQLAFARVEAFRQAYPNVELELVPEADTQKILTAAVSDTLPDLLWLPREAIASYAGRGSVIAPITEYVERDGYDVSRHYENAVAESTYEDQLYGIPGGMDIRVIYANMDHLAEVGITDPSGIDTGNWDQLRDLGGQLIQREGDVVRRWGFDHKIQAGAIYLWGNANGAKFLSEDAQEATFNDPKAVEALDWGVQAYEGQGTVEAYDAVSSTWQNDEQFARGQVSLTVYESWMMTILSQTVQDLNFAVLPLRPRGASDGMTSLVGGRSWCISAGAQNPDAAWEFIKFMHSDETWLIGQQAVKAARDAAGQVYIPGLTASKTADAATLEQVYEPINPRFDAAVQLFPQILTTAPNREIAKSPVSTELDGYMRDEAVLPALRGEKPAEEALTDANESAQAAIDEFIPAS</sequence>
<evidence type="ECO:0000313" key="4">
    <source>
        <dbReference type="EMBL" id="CAA9560143.1"/>
    </source>
</evidence>
<dbReference type="PANTHER" id="PTHR43649:SF12">
    <property type="entry name" value="DIACETYLCHITOBIOSE BINDING PROTEIN DASA"/>
    <property type="match status" value="1"/>
</dbReference>